<dbReference type="InterPro" id="IPR001352">
    <property type="entry name" value="RNase_HII/HIII"/>
</dbReference>
<dbReference type="OrthoDB" id="9803420at2"/>
<dbReference type="Proteomes" id="UP000051565">
    <property type="component" value="Unassembled WGS sequence"/>
</dbReference>
<evidence type="ECO:0000256" key="12">
    <source>
        <dbReference type="ARBA" id="ARBA00022801"/>
    </source>
</evidence>
<evidence type="ECO:0000259" key="17">
    <source>
        <dbReference type="PROSITE" id="PS51975"/>
    </source>
</evidence>
<evidence type="ECO:0000313" key="18">
    <source>
        <dbReference type="EMBL" id="KRN78987.1"/>
    </source>
</evidence>
<dbReference type="PANTHER" id="PTHR10954:SF18">
    <property type="entry name" value="RIBONUCLEASE HII"/>
    <property type="match status" value="1"/>
</dbReference>
<evidence type="ECO:0000313" key="19">
    <source>
        <dbReference type="Proteomes" id="UP000051565"/>
    </source>
</evidence>
<dbReference type="GO" id="GO:0003723">
    <property type="term" value="F:RNA binding"/>
    <property type="evidence" value="ECO:0007669"/>
    <property type="project" value="UniProtKB-UniRule"/>
</dbReference>
<evidence type="ECO:0000256" key="10">
    <source>
        <dbReference type="ARBA" id="ARBA00022723"/>
    </source>
</evidence>
<dbReference type="PROSITE" id="PS51975">
    <property type="entry name" value="RNASE_H_2"/>
    <property type="match status" value="1"/>
</dbReference>
<dbReference type="EC" id="3.1.26.4" evidence="6 14"/>
<keyword evidence="8 14" id="KW-0963">Cytoplasm</keyword>
<gene>
    <name evidence="14" type="primary">rnhB</name>
    <name evidence="18" type="ORF">IV52_GL000391</name>
</gene>
<dbReference type="Pfam" id="PF01351">
    <property type="entry name" value="RNase_HII"/>
    <property type="match status" value="1"/>
</dbReference>
<evidence type="ECO:0000256" key="15">
    <source>
        <dbReference type="PROSITE-ProRule" id="PRU01319"/>
    </source>
</evidence>
<keyword evidence="11 14" id="KW-0255">Endonuclease</keyword>
<dbReference type="SUPFAM" id="SSF53098">
    <property type="entry name" value="Ribonuclease H-like"/>
    <property type="match status" value="1"/>
</dbReference>
<dbReference type="NCBIfam" id="NF000594">
    <property type="entry name" value="PRK00015.1-1"/>
    <property type="match status" value="1"/>
</dbReference>
<evidence type="ECO:0000256" key="6">
    <source>
        <dbReference type="ARBA" id="ARBA00012180"/>
    </source>
</evidence>
<dbReference type="STRING" id="53444.AYR59_05400"/>
<comment type="similarity">
    <text evidence="5 14 16">Belongs to the RNase HII family.</text>
</comment>
<evidence type="ECO:0000256" key="14">
    <source>
        <dbReference type="HAMAP-Rule" id="MF_00052"/>
    </source>
</evidence>
<evidence type="ECO:0000256" key="7">
    <source>
        <dbReference type="ARBA" id="ARBA00019179"/>
    </source>
</evidence>
<dbReference type="RefSeq" id="WP_054646169.1">
    <property type="nucleotide sequence ID" value="NZ_FUXS01000001.1"/>
</dbReference>
<dbReference type="GO" id="GO:0004523">
    <property type="term" value="F:RNA-DNA hybrid ribonuclease activity"/>
    <property type="evidence" value="ECO:0007669"/>
    <property type="project" value="UniProtKB-UniRule"/>
</dbReference>
<dbReference type="AlphaFoldDB" id="A0A0R2JPA2"/>
<evidence type="ECO:0000256" key="9">
    <source>
        <dbReference type="ARBA" id="ARBA00022722"/>
    </source>
</evidence>
<dbReference type="InterPro" id="IPR012337">
    <property type="entry name" value="RNaseH-like_sf"/>
</dbReference>
<comment type="subcellular location">
    <subcellularLocation>
        <location evidence="4 14">Cytoplasm</location>
    </subcellularLocation>
</comment>
<comment type="cofactor">
    <cofactor evidence="2">
        <name>Mg(2+)</name>
        <dbReference type="ChEBI" id="CHEBI:18420"/>
    </cofactor>
</comment>
<comment type="cofactor">
    <cofactor evidence="14 15">
        <name>Mn(2+)</name>
        <dbReference type="ChEBI" id="CHEBI:29035"/>
    </cofactor>
    <cofactor evidence="14 15">
        <name>Mg(2+)</name>
        <dbReference type="ChEBI" id="CHEBI:18420"/>
    </cofactor>
    <text evidence="14 15">Manganese or magnesium. Binds 1 divalent metal ion per monomer in the absence of substrate. May bind a second metal ion after substrate binding.</text>
</comment>
<keyword evidence="10 14" id="KW-0479">Metal-binding</keyword>
<evidence type="ECO:0000256" key="5">
    <source>
        <dbReference type="ARBA" id="ARBA00007383"/>
    </source>
</evidence>
<proteinExistence type="inferred from homology"/>
<organism evidence="18 19">
    <name type="scientific">Fructilactobacillus lindneri DSM 20690 = JCM 11027</name>
    <dbReference type="NCBI Taxonomy" id="1122148"/>
    <lineage>
        <taxon>Bacteria</taxon>
        <taxon>Bacillati</taxon>
        <taxon>Bacillota</taxon>
        <taxon>Bacilli</taxon>
        <taxon>Lactobacillales</taxon>
        <taxon>Lactobacillaceae</taxon>
        <taxon>Fructilactobacillus</taxon>
    </lineage>
</organism>
<keyword evidence="19" id="KW-1185">Reference proteome</keyword>
<reference evidence="18 19" key="1">
    <citation type="journal article" date="2015" name="Genome Announc.">
        <title>Expanding the biotechnology potential of lactobacilli through comparative genomics of 213 strains and associated genera.</title>
        <authorList>
            <person name="Sun Z."/>
            <person name="Harris H.M."/>
            <person name="McCann A."/>
            <person name="Guo C."/>
            <person name="Argimon S."/>
            <person name="Zhang W."/>
            <person name="Yang X."/>
            <person name="Jeffery I.B."/>
            <person name="Cooney J.C."/>
            <person name="Kagawa T.F."/>
            <person name="Liu W."/>
            <person name="Song Y."/>
            <person name="Salvetti E."/>
            <person name="Wrobel A."/>
            <person name="Rasinkangas P."/>
            <person name="Parkhill J."/>
            <person name="Rea M.C."/>
            <person name="O'Sullivan O."/>
            <person name="Ritari J."/>
            <person name="Douillard F.P."/>
            <person name="Paul Ross R."/>
            <person name="Yang R."/>
            <person name="Briner A.E."/>
            <person name="Felis G.E."/>
            <person name="de Vos W.M."/>
            <person name="Barrangou R."/>
            <person name="Klaenhammer T.R."/>
            <person name="Caufield P.W."/>
            <person name="Cui Y."/>
            <person name="Zhang H."/>
            <person name="O'Toole P.W."/>
        </authorList>
    </citation>
    <scope>NUCLEOTIDE SEQUENCE [LARGE SCALE GENOMIC DNA]</scope>
    <source>
        <strain evidence="18 19">DSM 20690</strain>
    </source>
</reference>
<keyword evidence="9 14" id="KW-0540">Nuclease</keyword>
<comment type="catalytic activity">
    <reaction evidence="1 14 15 16">
        <text>Endonucleolytic cleavage to 5'-phosphomonoester.</text>
        <dbReference type="EC" id="3.1.26.4"/>
    </reaction>
</comment>
<dbReference type="GO" id="GO:0043137">
    <property type="term" value="P:DNA replication, removal of RNA primer"/>
    <property type="evidence" value="ECO:0007669"/>
    <property type="project" value="TreeGrafter"/>
</dbReference>
<name>A0A0R2JPA2_9LACO</name>
<dbReference type="HAMAP" id="MF_00052_B">
    <property type="entry name" value="RNase_HII_B"/>
    <property type="match status" value="1"/>
</dbReference>
<comment type="caution">
    <text evidence="18">The sequence shown here is derived from an EMBL/GenBank/DDBJ whole genome shotgun (WGS) entry which is preliminary data.</text>
</comment>
<protein>
    <recommendedName>
        <fullName evidence="7 14">Ribonuclease HII</fullName>
        <shortName evidence="14">RNase HII</shortName>
        <ecNumber evidence="6 14">3.1.26.4</ecNumber>
    </recommendedName>
</protein>
<keyword evidence="13 14" id="KW-0464">Manganese</keyword>
<evidence type="ECO:0000256" key="11">
    <source>
        <dbReference type="ARBA" id="ARBA00022759"/>
    </source>
</evidence>
<dbReference type="GeneID" id="61250271"/>
<dbReference type="GO" id="GO:0006298">
    <property type="term" value="P:mismatch repair"/>
    <property type="evidence" value="ECO:0007669"/>
    <property type="project" value="TreeGrafter"/>
</dbReference>
<dbReference type="InterPro" id="IPR024567">
    <property type="entry name" value="RNase_HII/HIII_dom"/>
</dbReference>
<evidence type="ECO:0000256" key="16">
    <source>
        <dbReference type="RuleBase" id="RU003515"/>
    </source>
</evidence>
<sequence length="253" mass="28389">MKITEIAKQFKRVNDLSDPLFLLYKNDSRKGVQAIVRKVSNRIMKNNEKITAFHERFRYENTIWEKGVTYIAGVDEVGRGPLAGPVVSGAVIIPKDFDVITVNDSKKLSDQQRRDLIPLIKQEALSYNCAEISSQVIDEVNIYEATKIAMKQAIEGLSITPEHIIVDAMSIDIEIPQTKLIKGDSKSISVAAASIIAKVTRDDLMIKYSQKYSEYGFEKNDGYGTKQHLIALQKFGATPIHRKSFAPVKNLKS</sequence>
<dbReference type="GO" id="GO:0030145">
    <property type="term" value="F:manganese ion binding"/>
    <property type="evidence" value="ECO:0007669"/>
    <property type="project" value="UniProtKB-UniRule"/>
</dbReference>
<dbReference type="InterPro" id="IPR036397">
    <property type="entry name" value="RNaseH_sf"/>
</dbReference>
<accession>A0A0R2JPA2</accession>
<dbReference type="GO" id="GO:0005737">
    <property type="term" value="C:cytoplasm"/>
    <property type="evidence" value="ECO:0007669"/>
    <property type="project" value="UniProtKB-SubCell"/>
</dbReference>
<dbReference type="EMBL" id="JQBT01000032">
    <property type="protein sequence ID" value="KRN78987.1"/>
    <property type="molecule type" value="Genomic_DNA"/>
</dbReference>
<evidence type="ECO:0000256" key="3">
    <source>
        <dbReference type="ARBA" id="ARBA00004065"/>
    </source>
</evidence>
<dbReference type="CDD" id="cd07182">
    <property type="entry name" value="RNase_HII_bacteria_HII_like"/>
    <property type="match status" value="1"/>
</dbReference>
<feature type="domain" description="RNase H type-2" evidence="17">
    <location>
        <begin position="69"/>
        <end position="253"/>
    </location>
</feature>
<evidence type="ECO:0000256" key="4">
    <source>
        <dbReference type="ARBA" id="ARBA00004496"/>
    </source>
</evidence>
<feature type="binding site" evidence="14 15">
    <location>
        <position position="76"/>
    </location>
    <ligand>
        <name>a divalent metal cation</name>
        <dbReference type="ChEBI" id="CHEBI:60240"/>
    </ligand>
</feature>
<keyword evidence="12 14" id="KW-0378">Hydrolase</keyword>
<dbReference type="GO" id="GO:0032299">
    <property type="term" value="C:ribonuclease H2 complex"/>
    <property type="evidence" value="ECO:0007669"/>
    <property type="project" value="TreeGrafter"/>
</dbReference>
<dbReference type="Gene3D" id="3.30.420.10">
    <property type="entry name" value="Ribonuclease H-like superfamily/Ribonuclease H"/>
    <property type="match status" value="1"/>
</dbReference>
<evidence type="ECO:0000256" key="1">
    <source>
        <dbReference type="ARBA" id="ARBA00000077"/>
    </source>
</evidence>
<dbReference type="PANTHER" id="PTHR10954">
    <property type="entry name" value="RIBONUCLEASE H2 SUBUNIT A"/>
    <property type="match status" value="1"/>
</dbReference>
<feature type="binding site" evidence="14 15">
    <location>
        <position position="75"/>
    </location>
    <ligand>
        <name>a divalent metal cation</name>
        <dbReference type="ChEBI" id="CHEBI:60240"/>
    </ligand>
</feature>
<dbReference type="PATRIC" id="fig|1122148.6.peg.410"/>
<dbReference type="NCBIfam" id="NF000595">
    <property type="entry name" value="PRK00015.1-3"/>
    <property type="match status" value="1"/>
</dbReference>
<feature type="binding site" evidence="14 15">
    <location>
        <position position="167"/>
    </location>
    <ligand>
        <name>a divalent metal cation</name>
        <dbReference type="ChEBI" id="CHEBI:60240"/>
    </ligand>
</feature>
<evidence type="ECO:0000256" key="13">
    <source>
        <dbReference type="ARBA" id="ARBA00023211"/>
    </source>
</evidence>
<comment type="function">
    <text evidence="3 14 16">Endonuclease that specifically degrades the RNA of RNA-DNA hybrids.</text>
</comment>
<dbReference type="InterPro" id="IPR022898">
    <property type="entry name" value="RNase_HII"/>
</dbReference>
<evidence type="ECO:0000256" key="2">
    <source>
        <dbReference type="ARBA" id="ARBA00001946"/>
    </source>
</evidence>
<dbReference type="FunFam" id="3.30.420.10:FF:000006">
    <property type="entry name" value="Ribonuclease HII"/>
    <property type="match status" value="1"/>
</dbReference>
<evidence type="ECO:0000256" key="8">
    <source>
        <dbReference type="ARBA" id="ARBA00022490"/>
    </source>
</evidence>